<evidence type="ECO:0000256" key="1">
    <source>
        <dbReference type="ARBA" id="ARBA00004651"/>
    </source>
</evidence>
<evidence type="ECO:0000256" key="4">
    <source>
        <dbReference type="ARBA" id="ARBA00022692"/>
    </source>
</evidence>
<feature type="domain" description="PDGLE" evidence="8">
    <location>
        <begin position="210"/>
        <end position="287"/>
    </location>
</feature>
<organism evidence="9 10">
    <name type="scientific">Winmispira thermophila (strain ATCC 49972 / DSM 6192 / RI 19.B1)</name>
    <name type="common">Spirochaeta thermophila</name>
    <dbReference type="NCBI Taxonomy" id="665571"/>
    <lineage>
        <taxon>Bacteria</taxon>
        <taxon>Pseudomonadati</taxon>
        <taxon>Spirochaetota</taxon>
        <taxon>Spirochaetia</taxon>
        <taxon>Winmispirales</taxon>
        <taxon>Winmispiraceae</taxon>
        <taxon>Winmispira</taxon>
    </lineage>
</organism>
<dbReference type="KEGG" id="sta:STHERM_c13440"/>
<evidence type="ECO:0000256" key="5">
    <source>
        <dbReference type="ARBA" id="ARBA00022989"/>
    </source>
</evidence>
<feature type="transmembrane region" description="Helical" evidence="7">
    <location>
        <begin position="12"/>
        <end position="31"/>
    </location>
</feature>
<gene>
    <name evidence="9" type="ordered locus">STHERM_c13440</name>
</gene>
<accession>E0RU64</accession>
<keyword evidence="5 7" id="KW-1133">Transmembrane helix</keyword>
<comment type="subcellular location">
    <subcellularLocation>
        <location evidence="1">Cell membrane</location>
        <topology evidence="1">Multi-pass membrane protein</topology>
    </subcellularLocation>
</comment>
<feature type="transmembrane region" description="Helical" evidence="7">
    <location>
        <begin position="106"/>
        <end position="126"/>
    </location>
</feature>
<dbReference type="GO" id="GO:0005886">
    <property type="term" value="C:plasma membrane"/>
    <property type="evidence" value="ECO:0007669"/>
    <property type="project" value="UniProtKB-SubCell"/>
</dbReference>
<evidence type="ECO:0000313" key="10">
    <source>
        <dbReference type="Proteomes" id="UP000001296"/>
    </source>
</evidence>
<dbReference type="eggNOG" id="COG0310">
    <property type="taxonomic scope" value="Bacteria"/>
</dbReference>
<dbReference type="Proteomes" id="UP000001296">
    <property type="component" value="Chromosome"/>
</dbReference>
<evidence type="ECO:0000313" key="9">
    <source>
        <dbReference type="EMBL" id="ADN02285.1"/>
    </source>
</evidence>
<protein>
    <recommendedName>
        <fullName evidence="8">PDGLE domain-containing protein</fullName>
    </recommendedName>
</protein>
<dbReference type="Gene3D" id="1.10.1760.20">
    <property type="match status" value="1"/>
</dbReference>
<proteinExistence type="predicted"/>
<dbReference type="PANTHER" id="PTHR34229:SF1">
    <property type="entry name" value="METAL TRANSPORT PROTEIN HI_1621-RELATED"/>
    <property type="match status" value="1"/>
</dbReference>
<dbReference type="AlphaFoldDB" id="E0RU64"/>
<feature type="transmembrane region" description="Helical" evidence="7">
    <location>
        <begin position="43"/>
        <end position="61"/>
    </location>
</feature>
<dbReference type="InterPro" id="IPR025937">
    <property type="entry name" value="PDGLE_dom"/>
</dbReference>
<dbReference type="Pfam" id="PF13190">
    <property type="entry name" value="PDGLE"/>
    <property type="match status" value="1"/>
</dbReference>
<sequence length="293" mass="29978">MHIPSHVVLQARSAGAGGGVAGLLTVGVAWWAARSERKPDGLLFASVTALIFALQMLNVPVQHGTSGHVVGTVLAVGVLGLPFGVLSMVLVLSLQALVFADGGLASLGWNVINMAFVAALPALVVVRMRGRSPLLWALAGWVSVVLAALACGLELGFMGVFPMGEAVPAMVGVHALIALVEGVGTAVLVPVLSRMGAEGRATRWLVPAFGLLVGLVLLAPFASPLPDGLEWVLDRYARIKEAAPSFAALLAEYAVPGVAHPFVSTVLAGLVGVGLSFGLAWGVGRLLGARRTG</sequence>
<feature type="transmembrane region" description="Helical" evidence="7">
    <location>
        <begin position="138"/>
        <end position="161"/>
    </location>
</feature>
<dbReference type="HOGENOM" id="CLU_052508_0_0_12"/>
<feature type="transmembrane region" description="Helical" evidence="7">
    <location>
        <begin position="167"/>
        <end position="192"/>
    </location>
</feature>
<evidence type="ECO:0000256" key="6">
    <source>
        <dbReference type="ARBA" id="ARBA00023136"/>
    </source>
</evidence>
<keyword evidence="6 7" id="KW-0472">Membrane</keyword>
<feature type="transmembrane region" description="Helical" evidence="7">
    <location>
        <begin position="204"/>
        <end position="223"/>
    </location>
</feature>
<keyword evidence="3" id="KW-1003">Cell membrane</keyword>
<dbReference type="RefSeq" id="WP_013314125.1">
    <property type="nucleotide sequence ID" value="NC_014484.1"/>
</dbReference>
<dbReference type="PaxDb" id="665571-STHERM_c13440"/>
<dbReference type="EMBL" id="CP001698">
    <property type="protein sequence ID" value="ADN02285.1"/>
    <property type="molecule type" value="Genomic_DNA"/>
</dbReference>
<evidence type="ECO:0000256" key="7">
    <source>
        <dbReference type="SAM" id="Phobius"/>
    </source>
</evidence>
<name>E0RU64_WINT6</name>
<keyword evidence="2" id="KW-0813">Transport</keyword>
<evidence type="ECO:0000256" key="3">
    <source>
        <dbReference type="ARBA" id="ARBA00022475"/>
    </source>
</evidence>
<evidence type="ECO:0000259" key="8">
    <source>
        <dbReference type="Pfam" id="PF13190"/>
    </source>
</evidence>
<dbReference type="GO" id="GO:0000041">
    <property type="term" value="P:transition metal ion transport"/>
    <property type="evidence" value="ECO:0007669"/>
    <property type="project" value="InterPro"/>
</dbReference>
<feature type="transmembrane region" description="Helical" evidence="7">
    <location>
        <begin position="73"/>
        <end position="100"/>
    </location>
</feature>
<keyword evidence="4 7" id="KW-0812">Transmembrane</keyword>
<dbReference type="Pfam" id="PF01891">
    <property type="entry name" value="CbiM"/>
    <property type="match status" value="1"/>
</dbReference>
<evidence type="ECO:0000256" key="2">
    <source>
        <dbReference type="ARBA" id="ARBA00022448"/>
    </source>
</evidence>
<reference evidence="9 10" key="2">
    <citation type="journal article" date="2010" name="J. Bacteriol.">
        <title>Genome sequence of the polysaccharide-degrading, thermophilic anaerobe Spirochaeta thermophila DSM 6192.</title>
        <authorList>
            <person name="Angelov A."/>
            <person name="Liebl S."/>
            <person name="Ballschmiter M."/>
            <person name="Bomeke M."/>
            <person name="Lehmann R."/>
            <person name="Liesegang H."/>
            <person name="Daniel R."/>
            <person name="Liebl W."/>
        </authorList>
    </citation>
    <scope>NUCLEOTIDE SEQUENCE [LARGE SCALE GENOMIC DNA]</scope>
    <source>
        <strain evidence="10">ATCC 49972 / DSM 6192 / RI 19.B1</strain>
    </source>
</reference>
<reference key="1">
    <citation type="submission" date="2009-08" db="EMBL/GenBank/DDBJ databases">
        <title>The genome sequence of Spirochaeta thermophila DSM6192.</title>
        <authorList>
            <person name="Angelov A."/>
            <person name="Mientus M."/>
            <person name="Wittenberg S."/>
            <person name="Lehmann R."/>
            <person name="Liesegang H."/>
            <person name="Daniel R."/>
            <person name="Liebl W."/>
        </authorList>
    </citation>
    <scope>NUCLEOTIDE SEQUENCE</scope>
    <source>
        <strain>DSM 6192</strain>
    </source>
</reference>
<feature type="transmembrane region" description="Helical" evidence="7">
    <location>
        <begin position="262"/>
        <end position="283"/>
    </location>
</feature>
<dbReference type="InterPro" id="IPR002751">
    <property type="entry name" value="CbiM/NikMN"/>
</dbReference>
<dbReference type="PANTHER" id="PTHR34229">
    <property type="entry name" value="METAL TRANSPORT PROTEIN HI_1621-RELATED"/>
    <property type="match status" value="1"/>
</dbReference>